<name>A0A9K3JQN3_HELAN</name>
<sequence>MIMYSLFDKMGDARYVFDEMPRHYVVLWTVLISGYAKIGDVEVQDWFLTKH</sequence>
<evidence type="ECO:0000313" key="2">
    <source>
        <dbReference type="EMBL" id="KAF5819198.1"/>
    </source>
</evidence>
<proteinExistence type="predicted"/>
<evidence type="ECO:0000256" key="1">
    <source>
        <dbReference type="ARBA" id="ARBA00022737"/>
    </source>
</evidence>
<comment type="caution">
    <text evidence="2">The sequence shown here is derived from an EMBL/GenBank/DDBJ whole genome shotgun (WGS) entry which is preliminary data.</text>
</comment>
<evidence type="ECO:0000313" key="3">
    <source>
        <dbReference type="Proteomes" id="UP000215914"/>
    </source>
</evidence>
<gene>
    <name evidence="2" type="ORF">HanXRQr2_Chr02g0074961</name>
</gene>
<dbReference type="Proteomes" id="UP000215914">
    <property type="component" value="Unassembled WGS sequence"/>
</dbReference>
<dbReference type="EMBL" id="MNCJ02000317">
    <property type="protein sequence ID" value="KAF5819198.1"/>
    <property type="molecule type" value="Genomic_DNA"/>
</dbReference>
<organism evidence="2 3">
    <name type="scientific">Helianthus annuus</name>
    <name type="common">Common sunflower</name>
    <dbReference type="NCBI Taxonomy" id="4232"/>
    <lineage>
        <taxon>Eukaryota</taxon>
        <taxon>Viridiplantae</taxon>
        <taxon>Streptophyta</taxon>
        <taxon>Embryophyta</taxon>
        <taxon>Tracheophyta</taxon>
        <taxon>Spermatophyta</taxon>
        <taxon>Magnoliopsida</taxon>
        <taxon>eudicotyledons</taxon>
        <taxon>Gunneridae</taxon>
        <taxon>Pentapetalae</taxon>
        <taxon>asterids</taxon>
        <taxon>campanulids</taxon>
        <taxon>Asterales</taxon>
        <taxon>Asteraceae</taxon>
        <taxon>Asteroideae</taxon>
        <taxon>Heliantheae alliance</taxon>
        <taxon>Heliantheae</taxon>
        <taxon>Helianthus</taxon>
    </lineage>
</organism>
<keyword evidence="1" id="KW-0677">Repeat</keyword>
<dbReference type="AlphaFoldDB" id="A0A9K3JQN3"/>
<reference evidence="2" key="1">
    <citation type="journal article" date="2017" name="Nature">
        <title>The sunflower genome provides insights into oil metabolism, flowering and Asterid evolution.</title>
        <authorList>
            <person name="Badouin H."/>
            <person name="Gouzy J."/>
            <person name="Grassa C.J."/>
            <person name="Murat F."/>
            <person name="Staton S.E."/>
            <person name="Cottret L."/>
            <person name="Lelandais-Briere C."/>
            <person name="Owens G.L."/>
            <person name="Carrere S."/>
            <person name="Mayjonade B."/>
            <person name="Legrand L."/>
            <person name="Gill N."/>
            <person name="Kane N.C."/>
            <person name="Bowers J.E."/>
            <person name="Hubner S."/>
            <person name="Bellec A."/>
            <person name="Berard A."/>
            <person name="Berges H."/>
            <person name="Blanchet N."/>
            <person name="Boniface M.C."/>
            <person name="Brunel D."/>
            <person name="Catrice O."/>
            <person name="Chaidir N."/>
            <person name="Claudel C."/>
            <person name="Donnadieu C."/>
            <person name="Faraut T."/>
            <person name="Fievet G."/>
            <person name="Helmstetter N."/>
            <person name="King M."/>
            <person name="Knapp S.J."/>
            <person name="Lai Z."/>
            <person name="Le Paslier M.C."/>
            <person name="Lippi Y."/>
            <person name="Lorenzon L."/>
            <person name="Mandel J.R."/>
            <person name="Marage G."/>
            <person name="Marchand G."/>
            <person name="Marquand E."/>
            <person name="Bret-Mestries E."/>
            <person name="Morien E."/>
            <person name="Nambeesan S."/>
            <person name="Nguyen T."/>
            <person name="Pegot-Espagnet P."/>
            <person name="Pouilly N."/>
            <person name="Raftis F."/>
            <person name="Sallet E."/>
            <person name="Schiex T."/>
            <person name="Thomas J."/>
            <person name="Vandecasteele C."/>
            <person name="Vares D."/>
            <person name="Vear F."/>
            <person name="Vautrin S."/>
            <person name="Crespi M."/>
            <person name="Mangin B."/>
            <person name="Burke J.M."/>
            <person name="Salse J."/>
            <person name="Munos S."/>
            <person name="Vincourt P."/>
            <person name="Rieseberg L.H."/>
            <person name="Langlade N.B."/>
        </authorList>
    </citation>
    <scope>NUCLEOTIDE SEQUENCE</scope>
    <source>
        <tissue evidence="2">Leaves</tissue>
    </source>
</reference>
<dbReference type="Gramene" id="mRNA:HanXRQr2_Chr02g0074961">
    <property type="protein sequence ID" value="CDS:HanXRQr2_Chr02g0074961.1"/>
    <property type="gene ID" value="HanXRQr2_Chr02g0074961"/>
</dbReference>
<dbReference type="Pfam" id="PF01535">
    <property type="entry name" value="PPR"/>
    <property type="match status" value="1"/>
</dbReference>
<protein>
    <submittedName>
        <fullName evidence="2">Tetratricopeptide-like helical domain superfamily</fullName>
    </submittedName>
</protein>
<accession>A0A9K3JQN3</accession>
<dbReference type="Gene3D" id="1.25.40.10">
    <property type="entry name" value="Tetratricopeptide repeat domain"/>
    <property type="match status" value="1"/>
</dbReference>
<dbReference type="InterPro" id="IPR002885">
    <property type="entry name" value="PPR_rpt"/>
</dbReference>
<dbReference type="InterPro" id="IPR011990">
    <property type="entry name" value="TPR-like_helical_dom_sf"/>
</dbReference>
<reference evidence="2" key="2">
    <citation type="submission" date="2020-06" db="EMBL/GenBank/DDBJ databases">
        <title>Helianthus annuus Genome sequencing and assembly Release 2.</title>
        <authorList>
            <person name="Gouzy J."/>
            <person name="Langlade N."/>
            <person name="Munos S."/>
        </authorList>
    </citation>
    <scope>NUCLEOTIDE SEQUENCE</scope>
    <source>
        <tissue evidence="2">Leaves</tissue>
    </source>
</reference>
<keyword evidence="3" id="KW-1185">Reference proteome</keyword>